<accession>A0A0N9HVT9</accession>
<keyword evidence="1" id="KW-0808">Transferase</keyword>
<gene>
    <name evidence="1" type="ORF">AOZ06_04275</name>
</gene>
<keyword evidence="1" id="KW-0489">Methyltransferase</keyword>
<dbReference type="OrthoDB" id="3514105at2"/>
<evidence type="ECO:0000313" key="1">
    <source>
        <dbReference type="EMBL" id="ALG06249.1"/>
    </source>
</evidence>
<dbReference type="GO" id="GO:0008168">
    <property type="term" value="F:methyltransferase activity"/>
    <property type="evidence" value="ECO:0007669"/>
    <property type="project" value="UniProtKB-KW"/>
</dbReference>
<dbReference type="KEGG" id="kphy:AOZ06_04275"/>
<dbReference type="AlphaFoldDB" id="A0A0N9HVT9"/>
<dbReference type="InterPro" id="IPR006764">
    <property type="entry name" value="SAM_dep_MeTrfase_SAV2177_type"/>
</dbReference>
<organism evidence="1 2">
    <name type="scientific">Kibdelosporangium phytohabitans</name>
    <dbReference type="NCBI Taxonomy" id="860235"/>
    <lineage>
        <taxon>Bacteria</taxon>
        <taxon>Bacillati</taxon>
        <taxon>Actinomycetota</taxon>
        <taxon>Actinomycetes</taxon>
        <taxon>Pseudonocardiales</taxon>
        <taxon>Pseudonocardiaceae</taxon>
        <taxon>Kibdelosporangium</taxon>
    </lineage>
</organism>
<name>A0A0N9HVT9_9PSEU</name>
<dbReference type="InterPro" id="IPR029063">
    <property type="entry name" value="SAM-dependent_MTases_sf"/>
</dbReference>
<dbReference type="Proteomes" id="UP000063699">
    <property type="component" value="Chromosome"/>
</dbReference>
<dbReference type="RefSeq" id="WP_054288225.1">
    <property type="nucleotide sequence ID" value="NZ_CP012752.1"/>
</dbReference>
<dbReference type="STRING" id="860235.AOZ06_04275"/>
<dbReference type="PIRSF" id="PIRSF017393">
    <property type="entry name" value="MTase_SAV2177"/>
    <property type="match status" value="1"/>
</dbReference>
<dbReference type="Pfam" id="PF04672">
    <property type="entry name" value="Methyltransf_19"/>
    <property type="match status" value="1"/>
</dbReference>
<reference evidence="1 2" key="1">
    <citation type="submission" date="2015-07" db="EMBL/GenBank/DDBJ databases">
        <title>Genome sequencing of Kibdelosporangium phytohabitans.</title>
        <authorList>
            <person name="Qin S."/>
            <person name="Xing K."/>
        </authorList>
    </citation>
    <scope>NUCLEOTIDE SEQUENCE [LARGE SCALE GENOMIC DNA]</scope>
    <source>
        <strain evidence="1 2">KLBMP1111</strain>
    </source>
</reference>
<dbReference type="GO" id="GO:0032259">
    <property type="term" value="P:methylation"/>
    <property type="evidence" value="ECO:0007669"/>
    <property type="project" value="UniProtKB-KW"/>
</dbReference>
<proteinExistence type="predicted"/>
<sequence length="288" mass="32116">MSSSDEDPYPPQGVDLDHPSIARVYDYLLGGNTNWAIDRQFGDRVLERFPLLRQIARANRLLLHRVVRHLVRRGVRQFIDVGSGVPTMGHTHTTADAVSPEPTAVVYIDNEPVAVAHSEVLLEQHGDPRRHRAIFGDLRDPERLWESVLDTGVIDLDQPVALLMIAVLHVRQPGPDGTDVGPAAVARYRDLLPRGGYLAISHVTDDGVPDHIKNHLTELKDMYDKSGNPVIWRSRTDVEALFGDFERLDPGTTWTAEWHPEESAHDDEPLSFAKPSESVILAGVARKP</sequence>
<protein>
    <submittedName>
        <fullName evidence="1">Methyltransferase</fullName>
    </submittedName>
</protein>
<dbReference type="SUPFAM" id="SSF53335">
    <property type="entry name" value="S-adenosyl-L-methionine-dependent methyltransferases"/>
    <property type="match status" value="1"/>
</dbReference>
<keyword evidence="2" id="KW-1185">Reference proteome</keyword>
<dbReference type="Gene3D" id="3.40.50.150">
    <property type="entry name" value="Vaccinia Virus protein VP39"/>
    <property type="match status" value="1"/>
</dbReference>
<dbReference type="EMBL" id="CP012752">
    <property type="protein sequence ID" value="ALG06249.1"/>
    <property type="molecule type" value="Genomic_DNA"/>
</dbReference>
<evidence type="ECO:0000313" key="2">
    <source>
        <dbReference type="Proteomes" id="UP000063699"/>
    </source>
</evidence>